<reference evidence="3 4" key="1">
    <citation type="submission" date="2021-07" db="EMBL/GenBank/DDBJ databases">
        <title>Hymenobacter profundi sp. nov., isolated from deep-sea water.</title>
        <authorList>
            <person name="Kim M.K."/>
        </authorList>
    </citation>
    <scope>NUCLEOTIDE SEQUENCE [LARGE SCALE GENOMIC DNA]</scope>
    <source>
        <strain evidence="3 4">M2</strain>
    </source>
</reference>
<dbReference type="Pfam" id="PF13579">
    <property type="entry name" value="Glyco_trans_4_4"/>
    <property type="match status" value="1"/>
</dbReference>
<dbReference type="EMBL" id="JAHWGL010000111">
    <property type="protein sequence ID" value="MBW3130630.1"/>
    <property type="molecule type" value="Genomic_DNA"/>
</dbReference>
<protein>
    <submittedName>
        <fullName evidence="3">Glycosyltransferase family 4 protein</fullName>
    </submittedName>
</protein>
<feature type="domain" description="Glycosyltransferase subfamily 4-like N-terminal" evidence="2">
    <location>
        <begin position="6"/>
        <end position="217"/>
    </location>
</feature>
<sequence length="412" mass="46243">MQRSLKFVKHLPALGVEPTVVTVDPERGAYPVLDESLLAEVPAGVRVIRTDTSEPFGSYKKLTRREQIPYGGFANESKTSFTQRLFKFVRGNFFLPDPRRGWNRHALRAVAQLLARGETFDAVLTSSPPHSTQLIGLELKKRYGFRWVADMRDPWTDIYYQQELHQTAPARWLDARYERQVLEQADVVLTTSPDTRRLLLGKSNKLTPSKFRVIPNGYDESDFRQPSTPPIDALLITHTGTISETYHVQELLRAVAACTQRYPTVPLRLRFVGKVSEGVRQQVAVAGLTDCTEFLPFVPHQESVGYLLRSTALLMAIPDVPNNLGILPGKIFEYLAARKPIICVGPAGSDADEILRQCGAGQAFPYLDYAAMLAYLETLVAQWQTTSNLDLPGNAHTCYSRRALTEQLVELL</sequence>
<evidence type="ECO:0000313" key="4">
    <source>
        <dbReference type="Proteomes" id="UP000826188"/>
    </source>
</evidence>
<dbReference type="PANTHER" id="PTHR46401">
    <property type="entry name" value="GLYCOSYLTRANSFERASE WBBK-RELATED"/>
    <property type="match status" value="1"/>
</dbReference>
<dbReference type="Pfam" id="PF13692">
    <property type="entry name" value="Glyco_trans_1_4"/>
    <property type="match status" value="1"/>
</dbReference>
<accession>A0ABS6X4H9</accession>
<dbReference type="PANTHER" id="PTHR46401:SF2">
    <property type="entry name" value="GLYCOSYLTRANSFERASE WBBK-RELATED"/>
    <property type="match status" value="1"/>
</dbReference>
<evidence type="ECO:0000259" key="2">
    <source>
        <dbReference type="Pfam" id="PF13579"/>
    </source>
</evidence>
<evidence type="ECO:0000256" key="1">
    <source>
        <dbReference type="ARBA" id="ARBA00022679"/>
    </source>
</evidence>
<comment type="caution">
    <text evidence="3">The sequence shown here is derived from an EMBL/GenBank/DDBJ whole genome shotgun (WGS) entry which is preliminary data.</text>
</comment>
<name>A0ABS6X4H9_9BACT</name>
<dbReference type="Proteomes" id="UP000826188">
    <property type="component" value="Unassembled WGS sequence"/>
</dbReference>
<keyword evidence="4" id="KW-1185">Reference proteome</keyword>
<keyword evidence="1" id="KW-0808">Transferase</keyword>
<gene>
    <name evidence="3" type="ORF">KYK14_18850</name>
</gene>
<evidence type="ECO:0000313" key="3">
    <source>
        <dbReference type="EMBL" id="MBW3130630.1"/>
    </source>
</evidence>
<organism evidence="3 4">
    <name type="scientific">Hymenobacter profundi</name>
    <dbReference type="NCBI Taxonomy" id="1982110"/>
    <lineage>
        <taxon>Bacteria</taxon>
        <taxon>Pseudomonadati</taxon>
        <taxon>Bacteroidota</taxon>
        <taxon>Cytophagia</taxon>
        <taxon>Cytophagales</taxon>
        <taxon>Hymenobacteraceae</taxon>
        <taxon>Hymenobacter</taxon>
    </lineage>
</organism>
<dbReference type="CDD" id="cd03794">
    <property type="entry name" value="GT4_WbuB-like"/>
    <property type="match status" value="1"/>
</dbReference>
<dbReference type="InterPro" id="IPR028098">
    <property type="entry name" value="Glyco_trans_4-like_N"/>
</dbReference>
<proteinExistence type="predicted"/>